<organism evidence="4 5">
    <name type="scientific">Nocardioides vastitatis</name>
    <dbReference type="NCBI Taxonomy" id="2568655"/>
    <lineage>
        <taxon>Bacteria</taxon>
        <taxon>Bacillati</taxon>
        <taxon>Actinomycetota</taxon>
        <taxon>Actinomycetes</taxon>
        <taxon>Propionibacteriales</taxon>
        <taxon>Nocardioidaceae</taxon>
        <taxon>Nocardioides</taxon>
    </lineage>
</organism>
<evidence type="ECO:0000259" key="3">
    <source>
        <dbReference type="PROSITE" id="PS51677"/>
    </source>
</evidence>
<keyword evidence="4" id="KW-0378">Hydrolase</keyword>
<reference evidence="5" key="1">
    <citation type="journal article" date="2019" name="Int. J. Syst. Evol. Microbiol.">
        <title>The Global Catalogue of Microorganisms (GCM) 10K type strain sequencing project: providing services to taxonomists for standard genome sequencing and annotation.</title>
        <authorList>
            <consortium name="The Broad Institute Genomics Platform"/>
            <consortium name="The Broad Institute Genome Sequencing Center for Infectious Disease"/>
            <person name="Wu L."/>
            <person name="Ma J."/>
        </authorList>
    </citation>
    <scope>NUCLEOTIDE SEQUENCE [LARGE SCALE GENOMIC DNA]</scope>
    <source>
        <strain evidence="5">YIM 94188</strain>
    </source>
</reference>
<sequence>MRITTRTAATVARPAAALITGVNRSVGMTPHGLTLAGWHRLGPVGKDGLTTSFDDFRGHLDVLEEWGANILPLNDAVARLEAGTLPDRAVALTFDDGYASVAEHAWPELKKRGMPATLFAVSGYLDPSKTFPWDRHRDDRETVRLMDPRALCDVADDGLDIGSHTVSHRWLRHLAPAEVAAELVISREELEGLLQRPVLSFAYPMGGWTRRIRDQVDRAGYRIAITVDRARNRRGQHPLSLRRWFAFDRASDFRMQLDGGFSWLRPVETFKRRNGPGF</sequence>
<evidence type="ECO:0000256" key="2">
    <source>
        <dbReference type="ARBA" id="ARBA00022729"/>
    </source>
</evidence>
<dbReference type="InterPro" id="IPR051398">
    <property type="entry name" value="Polysacch_Deacetylase"/>
</dbReference>
<proteinExistence type="predicted"/>
<gene>
    <name evidence="4" type="ORF">ACFPQB_02580</name>
</gene>
<dbReference type="SUPFAM" id="SSF88713">
    <property type="entry name" value="Glycoside hydrolase/deacetylase"/>
    <property type="match status" value="1"/>
</dbReference>
<keyword evidence="2" id="KW-0732">Signal</keyword>
<dbReference type="Proteomes" id="UP001596072">
    <property type="component" value="Unassembled WGS sequence"/>
</dbReference>
<dbReference type="RefSeq" id="WP_136434411.1">
    <property type="nucleotide sequence ID" value="NZ_JBHSNS010000001.1"/>
</dbReference>
<accession>A0ABW0ZFB4</accession>
<evidence type="ECO:0000313" key="5">
    <source>
        <dbReference type="Proteomes" id="UP001596072"/>
    </source>
</evidence>
<comment type="subcellular location">
    <subcellularLocation>
        <location evidence="1">Secreted</location>
    </subcellularLocation>
</comment>
<dbReference type="EC" id="3.-.-.-" evidence="4"/>
<dbReference type="PANTHER" id="PTHR34216:SF3">
    <property type="entry name" value="POLY-BETA-1,6-N-ACETYL-D-GLUCOSAMINE N-DEACETYLASE"/>
    <property type="match status" value="1"/>
</dbReference>
<dbReference type="InterPro" id="IPR011330">
    <property type="entry name" value="Glyco_hydro/deAcase_b/a-brl"/>
</dbReference>
<evidence type="ECO:0000256" key="1">
    <source>
        <dbReference type="ARBA" id="ARBA00004613"/>
    </source>
</evidence>
<dbReference type="Pfam" id="PF01522">
    <property type="entry name" value="Polysacc_deac_1"/>
    <property type="match status" value="1"/>
</dbReference>
<evidence type="ECO:0000313" key="4">
    <source>
        <dbReference type="EMBL" id="MFC5727788.1"/>
    </source>
</evidence>
<dbReference type="EMBL" id="JBHSNS010000001">
    <property type="protein sequence ID" value="MFC5727788.1"/>
    <property type="molecule type" value="Genomic_DNA"/>
</dbReference>
<dbReference type="GO" id="GO:0016787">
    <property type="term" value="F:hydrolase activity"/>
    <property type="evidence" value="ECO:0007669"/>
    <property type="project" value="UniProtKB-KW"/>
</dbReference>
<dbReference type="CDD" id="cd10918">
    <property type="entry name" value="CE4_NodB_like_5s_6s"/>
    <property type="match status" value="1"/>
</dbReference>
<dbReference type="PROSITE" id="PS51677">
    <property type="entry name" value="NODB"/>
    <property type="match status" value="1"/>
</dbReference>
<keyword evidence="5" id="KW-1185">Reference proteome</keyword>
<feature type="domain" description="NodB homology" evidence="3">
    <location>
        <begin position="88"/>
        <end position="278"/>
    </location>
</feature>
<name>A0ABW0ZFB4_9ACTN</name>
<protein>
    <submittedName>
        <fullName evidence="4">Polysaccharide deacetylase family protein</fullName>
        <ecNumber evidence="4">3.-.-.-</ecNumber>
    </submittedName>
</protein>
<dbReference type="Gene3D" id="3.20.20.370">
    <property type="entry name" value="Glycoside hydrolase/deacetylase"/>
    <property type="match status" value="1"/>
</dbReference>
<dbReference type="InterPro" id="IPR002509">
    <property type="entry name" value="NODB_dom"/>
</dbReference>
<dbReference type="PANTHER" id="PTHR34216">
    <property type="match status" value="1"/>
</dbReference>
<comment type="caution">
    <text evidence="4">The sequence shown here is derived from an EMBL/GenBank/DDBJ whole genome shotgun (WGS) entry which is preliminary data.</text>
</comment>